<accession>A0A1R3IUK1</accession>
<name>A0A1R3IUK1_COCAP</name>
<sequence>MEINKLGAPAEGNKAVDRLWLNAVTVAAATEDYVSTCW</sequence>
<dbReference type="EMBL" id="AWWV01009489">
    <property type="protein sequence ID" value="OMO86261.1"/>
    <property type="molecule type" value="Genomic_DNA"/>
</dbReference>
<keyword evidence="2" id="KW-1185">Reference proteome</keyword>
<organism evidence="1 2">
    <name type="scientific">Corchorus capsularis</name>
    <name type="common">Jute</name>
    <dbReference type="NCBI Taxonomy" id="210143"/>
    <lineage>
        <taxon>Eukaryota</taxon>
        <taxon>Viridiplantae</taxon>
        <taxon>Streptophyta</taxon>
        <taxon>Embryophyta</taxon>
        <taxon>Tracheophyta</taxon>
        <taxon>Spermatophyta</taxon>
        <taxon>Magnoliopsida</taxon>
        <taxon>eudicotyledons</taxon>
        <taxon>Gunneridae</taxon>
        <taxon>Pentapetalae</taxon>
        <taxon>rosids</taxon>
        <taxon>malvids</taxon>
        <taxon>Malvales</taxon>
        <taxon>Malvaceae</taxon>
        <taxon>Grewioideae</taxon>
        <taxon>Apeibeae</taxon>
        <taxon>Corchorus</taxon>
    </lineage>
</organism>
<dbReference type="Gramene" id="OMO86261">
    <property type="protein sequence ID" value="OMO86261"/>
    <property type="gene ID" value="CCACVL1_09658"/>
</dbReference>
<evidence type="ECO:0000313" key="2">
    <source>
        <dbReference type="Proteomes" id="UP000188268"/>
    </source>
</evidence>
<dbReference type="AlphaFoldDB" id="A0A1R3IUK1"/>
<dbReference type="Proteomes" id="UP000188268">
    <property type="component" value="Unassembled WGS sequence"/>
</dbReference>
<protein>
    <submittedName>
        <fullName evidence="1">Uncharacterized protein</fullName>
    </submittedName>
</protein>
<comment type="caution">
    <text evidence="1">The sequence shown here is derived from an EMBL/GenBank/DDBJ whole genome shotgun (WGS) entry which is preliminary data.</text>
</comment>
<gene>
    <name evidence="1" type="ORF">CCACVL1_09658</name>
</gene>
<evidence type="ECO:0000313" key="1">
    <source>
        <dbReference type="EMBL" id="OMO86261.1"/>
    </source>
</evidence>
<proteinExistence type="predicted"/>
<reference evidence="1 2" key="1">
    <citation type="submission" date="2013-09" db="EMBL/GenBank/DDBJ databases">
        <title>Corchorus capsularis genome sequencing.</title>
        <authorList>
            <person name="Alam M."/>
            <person name="Haque M.S."/>
            <person name="Islam M.S."/>
            <person name="Emdad E.M."/>
            <person name="Islam M.M."/>
            <person name="Ahmed B."/>
            <person name="Halim A."/>
            <person name="Hossen Q.M.M."/>
            <person name="Hossain M.Z."/>
            <person name="Ahmed R."/>
            <person name="Khan M.M."/>
            <person name="Islam R."/>
            <person name="Rashid M.M."/>
            <person name="Khan S.A."/>
            <person name="Rahman M.S."/>
            <person name="Alam M."/>
        </authorList>
    </citation>
    <scope>NUCLEOTIDE SEQUENCE [LARGE SCALE GENOMIC DNA]</scope>
    <source>
        <strain evidence="2">cv. CVL-1</strain>
        <tissue evidence="1">Whole seedling</tissue>
    </source>
</reference>